<dbReference type="Pfam" id="PF05960">
    <property type="entry name" value="DUF885"/>
    <property type="match status" value="1"/>
</dbReference>
<dbReference type="EMBL" id="JBHTCM010000010">
    <property type="protein sequence ID" value="MFC7333444.1"/>
    <property type="molecule type" value="Genomic_DNA"/>
</dbReference>
<feature type="chain" id="PRO_5045968180" evidence="1">
    <location>
        <begin position="23"/>
        <end position="605"/>
    </location>
</feature>
<keyword evidence="1" id="KW-0732">Signal</keyword>
<keyword evidence="3" id="KW-1185">Reference proteome</keyword>
<evidence type="ECO:0000313" key="2">
    <source>
        <dbReference type="EMBL" id="MFC7333444.1"/>
    </source>
</evidence>
<evidence type="ECO:0000313" key="3">
    <source>
        <dbReference type="Proteomes" id="UP001596456"/>
    </source>
</evidence>
<dbReference type="PANTHER" id="PTHR33361">
    <property type="entry name" value="GLR0591 PROTEIN"/>
    <property type="match status" value="1"/>
</dbReference>
<gene>
    <name evidence="2" type="ORF">ACFQPS_09750</name>
</gene>
<accession>A0ABW2KVI2</accession>
<dbReference type="InterPro" id="IPR006311">
    <property type="entry name" value="TAT_signal"/>
</dbReference>
<reference evidence="3" key="1">
    <citation type="journal article" date="2019" name="Int. J. Syst. Evol. Microbiol.">
        <title>The Global Catalogue of Microorganisms (GCM) 10K type strain sequencing project: providing services to taxonomists for standard genome sequencing and annotation.</title>
        <authorList>
            <consortium name="The Broad Institute Genomics Platform"/>
            <consortium name="The Broad Institute Genome Sequencing Center for Infectious Disease"/>
            <person name="Wu L."/>
            <person name="Ma J."/>
        </authorList>
    </citation>
    <scope>NUCLEOTIDE SEQUENCE [LARGE SCALE GENOMIC DNA]</scope>
    <source>
        <strain evidence="3">CGMCC 1.16275</strain>
    </source>
</reference>
<name>A0ABW2KVI2_9PROT</name>
<organism evidence="2 3">
    <name type="scientific">Rhodocista pekingensis</name>
    <dbReference type="NCBI Taxonomy" id="201185"/>
    <lineage>
        <taxon>Bacteria</taxon>
        <taxon>Pseudomonadati</taxon>
        <taxon>Pseudomonadota</taxon>
        <taxon>Alphaproteobacteria</taxon>
        <taxon>Rhodospirillales</taxon>
        <taxon>Azospirillaceae</taxon>
        <taxon>Rhodocista</taxon>
    </lineage>
</organism>
<dbReference type="RefSeq" id="WP_377358524.1">
    <property type="nucleotide sequence ID" value="NZ_JBHTCM010000010.1"/>
</dbReference>
<evidence type="ECO:0000256" key="1">
    <source>
        <dbReference type="SAM" id="SignalP"/>
    </source>
</evidence>
<dbReference type="InterPro" id="IPR010281">
    <property type="entry name" value="DUF885"/>
</dbReference>
<proteinExistence type="predicted"/>
<dbReference type="Proteomes" id="UP001596456">
    <property type="component" value="Unassembled WGS sequence"/>
</dbReference>
<dbReference type="PANTHER" id="PTHR33361:SF16">
    <property type="entry name" value="DUF885 DOMAIN-CONTAINING PROTEIN"/>
    <property type="match status" value="1"/>
</dbReference>
<dbReference type="PROSITE" id="PS51318">
    <property type="entry name" value="TAT"/>
    <property type="match status" value="1"/>
</dbReference>
<comment type="caution">
    <text evidence="2">The sequence shown here is derived from an EMBL/GenBank/DDBJ whole genome shotgun (WGS) entry which is preliminary data.</text>
</comment>
<feature type="signal peptide" evidence="1">
    <location>
        <begin position="1"/>
        <end position="22"/>
    </location>
</feature>
<sequence length="605" mass="67671">MRATMRVGRRDFLAMAAAGAAAGPLLLRGGMAAAGSALNSFLEAAFDAEVAASPERETSLGYRYDRGTWDDDSEDGRRREHERRQAELARLRAEFDPARLSEQDRLSYRLFEYEAESDAEAYGWRQNSYAVSHIRGRHTGIPGFLINEHHIRTEADAAAYVARVRGVKELLAVTADTVRRQADRGVLPPRFSLAKATADARRVLSGAPFAGEGQNLLLLDFRGKLGEAGLPEARSAELVAELTAALAGPFREGYETLLATLDPLVAKAGEDDGVWRLPDGLAYYDHRIRRFTTRSAPAAEVHAFGLEEVRRIHGEVEGIRRTVGFDGDLKGFLAYLRDDPRFRFPDTDAGRAEYIALSHGYIEAIKARLDRMFITLPKAGMEIRRVEPFRERSSARAFYDGPPTDGSRGGIYFINLFNMEEHRRHGVETLAYHEGIPGHHMQIAIAQELTGLPRFRRFGGYSAYAEGWALYTEKMVKAFGAFTDPYSDYGRLEGELFRAIRLVVDTGIHAKRWTRRQAIDFMTANSAIPEPRAVREIERYIGNPGQALAYKMGMRTIEDLRARAESDLGDRFDLRRFHDAVLTGGSLPLTVLEDRIDGWIAAERA</sequence>
<protein>
    <submittedName>
        <fullName evidence="2">DUF885 domain-containing protein</fullName>
    </submittedName>
</protein>